<accession>K1TXV4</accession>
<sequence>ACEFVDTFLDLSPDVAVILNIDEDHLDYFKTLDNLIKSFHKFASMATKAVIYNGDDANTLKAMEGISGKDLITFGMAEENDYYPENIAPVHGAYYEFDAMHKGEFLCHIKLRVPGLHNVLNALAALAASMYSGADAESCRGGLDAFSGAHRRFELLGKYKGVTFVDDYAHHPAELKVTIDAAMEMGYHSVWAVFQPFTYSRTYMLMDDFAKVLSIPDHCVMTEIMGSREVNTYNVYTSQLAAKIPGSVWFNTFEEVADYVVKNAEDGDLVLTLGCGDIYKAAHIMIDKLK</sequence>
<dbReference type="Gene3D" id="3.40.1190.10">
    <property type="entry name" value="Mur-like, catalytic domain"/>
    <property type="match status" value="1"/>
</dbReference>
<dbReference type="PANTHER" id="PTHR43445:SF3">
    <property type="entry name" value="UDP-N-ACETYLMURAMATE--L-ALANINE LIGASE"/>
    <property type="match status" value="1"/>
</dbReference>
<dbReference type="PANTHER" id="PTHR43445">
    <property type="entry name" value="UDP-N-ACETYLMURAMATE--L-ALANINE LIGASE-RELATED"/>
    <property type="match status" value="1"/>
</dbReference>
<dbReference type="InterPro" id="IPR004101">
    <property type="entry name" value="Mur_ligase_C"/>
</dbReference>
<proteinExistence type="predicted"/>
<dbReference type="Gene3D" id="3.90.190.20">
    <property type="entry name" value="Mur ligase, C-terminal domain"/>
    <property type="match status" value="1"/>
</dbReference>
<dbReference type="InterPro" id="IPR036615">
    <property type="entry name" value="Mur_ligase_C_dom_sf"/>
</dbReference>
<dbReference type="GO" id="GO:0016881">
    <property type="term" value="F:acid-amino acid ligase activity"/>
    <property type="evidence" value="ECO:0007669"/>
    <property type="project" value="InterPro"/>
</dbReference>
<organism evidence="3">
    <name type="scientific">human gut metagenome</name>
    <dbReference type="NCBI Taxonomy" id="408170"/>
    <lineage>
        <taxon>unclassified sequences</taxon>
        <taxon>metagenomes</taxon>
        <taxon>organismal metagenomes</taxon>
    </lineage>
</organism>
<evidence type="ECO:0000259" key="2">
    <source>
        <dbReference type="Pfam" id="PF08245"/>
    </source>
</evidence>
<feature type="domain" description="Mur ligase central" evidence="2">
    <location>
        <begin position="11"/>
        <end position="128"/>
    </location>
</feature>
<dbReference type="SUPFAM" id="SSF53623">
    <property type="entry name" value="MurD-like peptide ligases, catalytic domain"/>
    <property type="match status" value="1"/>
</dbReference>
<reference evidence="3" key="1">
    <citation type="journal article" date="2013" name="Environ. Microbiol.">
        <title>Microbiota from the distal guts of lean and obese adolescents exhibit partial functional redundancy besides clear differences in community structure.</title>
        <authorList>
            <person name="Ferrer M."/>
            <person name="Ruiz A."/>
            <person name="Lanza F."/>
            <person name="Haange S.B."/>
            <person name="Oberbach A."/>
            <person name="Till H."/>
            <person name="Bargiela R."/>
            <person name="Campoy C."/>
            <person name="Segura M.T."/>
            <person name="Richter M."/>
            <person name="von Bergen M."/>
            <person name="Seifert J."/>
            <person name="Suarez A."/>
        </authorList>
    </citation>
    <scope>NUCLEOTIDE SEQUENCE</scope>
</reference>
<dbReference type="SUPFAM" id="SSF53244">
    <property type="entry name" value="MurD-like peptide ligases, peptide-binding domain"/>
    <property type="match status" value="1"/>
</dbReference>
<evidence type="ECO:0000259" key="1">
    <source>
        <dbReference type="Pfam" id="PF02875"/>
    </source>
</evidence>
<protein>
    <submittedName>
        <fullName evidence="3">UDP-N-acetylmuramate--L-alanine ligase</fullName>
    </submittedName>
</protein>
<comment type="caution">
    <text evidence="3">The sequence shown here is derived from an EMBL/GenBank/DDBJ whole genome shotgun (WGS) entry which is preliminary data.</text>
</comment>
<dbReference type="Pfam" id="PF08245">
    <property type="entry name" value="Mur_ligase_M"/>
    <property type="match status" value="1"/>
</dbReference>
<dbReference type="InterPro" id="IPR036565">
    <property type="entry name" value="Mur-like_cat_sf"/>
</dbReference>
<dbReference type="GO" id="GO:0005524">
    <property type="term" value="F:ATP binding"/>
    <property type="evidence" value="ECO:0007669"/>
    <property type="project" value="InterPro"/>
</dbReference>
<feature type="domain" description="Mur ligase C-terminal" evidence="1">
    <location>
        <begin position="151"/>
        <end position="276"/>
    </location>
</feature>
<dbReference type="InterPro" id="IPR050061">
    <property type="entry name" value="MurCDEF_pg_biosynth"/>
</dbReference>
<feature type="non-terminal residue" evidence="3">
    <location>
        <position position="1"/>
    </location>
</feature>
<name>K1TXV4_9ZZZZ</name>
<dbReference type="EMBL" id="AJWY01002597">
    <property type="protein sequence ID" value="EKC77922.1"/>
    <property type="molecule type" value="Genomic_DNA"/>
</dbReference>
<gene>
    <name evidence="3" type="ORF">LEA_03918</name>
</gene>
<dbReference type="Pfam" id="PF02875">
    <property type="entry name" value="Mur_ligase_C"/>
    <property type="match status" value="1"/>
</dbReference>
<dbReference type="AlphaFoldDB" id="K1TXV4"/>
<dbReference type="InterPro" id="IPR013221">
    <property type="entry name" value="Mur_ligase_cen"/>
</dbReference>
<keyword evidence="3" id="KW-0436">Ligase</keyword>
<evidence type="ECO:0000313" key="3">
    <source>
        <dbReference type="EMBL" id="EKC77922.1"/>
    </source>
</evidence>